<keyword evidence="4" id="KW-0677">Repeat</keyword>
<accession>A0ABS9WFY0</accession>
<evidence type="ECO:0000256" key="6">
    <source>
        <dbReference type="ARBA" id="ARBA00023014"/>
    </source>
</evidence>
<evidence type="ECO:0000313" key="8">
    <source>
        <dbReference type="EMBL" id="MCI2241126.1"/>
    </source>
</evidence>
<sequence length="114" mass="12734">MAEKYGLFIDYQWCTGCHSCEMACKVEHGWKAGEANGVILFEDGPRMMANGKYEYNNLPVFTSQCDLCADRTAMGKLPTCVHHCQAACMKYGPVSELAKLAEATPRSWVYVPEQ</sequence>
<evidence type="ECO:0000259" key="7">
    <source>
        <dbReference type="PROSITE" id="PS51379"/>
    </source>
</evidence>
<comment type="caution">
    <text evidence="8">The sequence shown here is derived from an EMBL/GenBank/DDBJ whole genome shotgun (WGS) entry which is preliminary data.</text>
</comment>
<organism evidence="8 9">
    <name type="scientific">Adlercreutzia faecimuris</name>
    <dbReference type="NCBI Taxonomy" id="2897341"/>
    <lineage>
        <taxon>Bacteria</taxon>
        <taxon>Bacillati</taxon>
        <taxon>Actinomycetota</taxon>
        <taxon>Coriobacteriia</taxon>
        <taxon>Eggerthellales</taxon>
        <taxon>Eggerthellaceae</taxon>
        <taxon>Adlercreutzia</taxon>
    </lineage>
</organism>
<evidence type="ECO:0000256" key="1">
    <source>
        <dbReference type="ARBA" id="ARBA00004196"/>
    </source>
</evidence>
<gene>
    <name evidence="8" type="ORF">LPT13_02015</name>
</gene>
<protein>
    <submittedName>
        <fullName evidence="8">Oxidoreductase</fullName>
    </submittedName>
</protein>
<dbReference type="InterPro" id="IPR051555">
    <property type="entry name" value="FDH_Electron_Transfer_Unit"/>
</dbReference>
<name>A0ABS9WFY0_9ACTN</name>
<dbReference type="SUPFAM" id="SSF54862">
    <property type="entry name" value="4Fe-4S ferredoxins"/>
    <property type="match status" value="1"/>
</dbReference>
<evidence type="ECO:0000313" key="9">
    <source>
        <dbReference type="Proteomes" id="UP001430755"/>
    </source>
</evidence>
<dbReference type="PROSITE" id="PS51379">
    <property type="entry name" value="4FE4S_FER_2"/>
    <property type="match status" value="1"/>
</dbReference>
<keyword evidence="3" id="KW-0479">Metal-binding</keyword>
<comment type="subcellular location">
    <subcellularLocation>
        <location evidence="1">Cell envelope</location>
    </subcellularLocation>
</comment>
<dbReference type="PANTHER" id="PTHR43545:SF4">
    <property type="entry name" value="IRON-SULFUR PROTEIN"/>
    <property type="match status" value="1"/>
</dbReference>
<evidence type="ECO:0000256" key="2">
    <source>
        <dbReference type="ARBA" id="ARBA00022485"/>
    </source>
</evidence>
<dbReference type="RefSeq" id="WP_242162969.1">
    <property type="nucleotide sequence ID" value="NZ_JAJMLW010000001.1"/>
</dbReference>
<evidence type="ECO:0000256" key="3">
    <source>
        <dbReference type="ARBA" id="ARBA00022723"/>
    </source>
</evidence>
<dbReference type="EMBL" id="JAJMLW010000001">
    <property type="protein sequence ID" value="MCI2241126.1"/>
    <property type="molecule type" value="Genomic_DNA"/>
</dbReference>
<dbReference type="Pfam" id="PF12797">
    <property type="entry name" value="Fer4_2"/>
    <property type="match status" value="1"/>
</dbReference>
<evidence type="ECO:0000256" key="5">
    <source>
        <dbReference type="ARBA" id="ARBA00023004"/>
    </source>
</evidence>
<keyword evidence="5" id="KW-0408">Iron</keyword>
<dbReference type="Proteomes" id="UP001430755">
    <property type="component" value="Unassembled WGS sequence"/>
</dbReference>
<keyword evidence="9" id="KW-1185">Reference proteome</keyword>
<evidence type="ECO:0000256" key="4">
    <source>
        <dbReference type="ARBA" id="ARBA00022737"/>
    </source>
</evidence>
<reference evidence="8" key="1">
    <citation type="submission" date="2021-11" db="EMBL/GenBank/DDBJ databases">
        <title>A Novel Adlercreutzia Species, isolated from a Allomyrina dichotoma larva feces.</title>
        <authorList>
            <person name="Suh M.K."/>
        </authorList>
    </citation>
    <scope>NUCLEOTIDE SEQUENCE</scope>
    <source>
        <strain evidence="8">JBNU-10</strain>
    </source>
</reference>
<keyword evidence="6" id="KW-0411">Iron-sulfur</keyword>
<keyword evidence="2" id="KW-0004">4Fe-4S</keyword>
<dbReference type="Gene3D" id="3.30.70.20">
    <property type="match status" value="2"/>
</dbReference>
<feature type="domain" description="4Fe-4S ferredoxin-type" evidence="7">
    <location>
        <begin position="5"/>
        <end position="35"/>
    </location>
</feature>
<dbReference type="InterPro" id="IPR017896">
    <property type="entry name" value="4Fe4S_Fe-S-bd"/>
</dbReference>
<proteinExistence type="predicted"/>
<dbReference type="PANTHER" id="PTHR43545">
    <property type="entry name" value="FORMATE DEHYDROGENASE, NITRATE-INDUCIBLE, IRON-SULFUR SUBUNIT"/>
    <property type="match status" value="1"/>
</dbReference>